<evidence type="ECO:0000313" key="7">
    <source>
        <dbReference type="EMBL" id="KHJ32620.1"/>
    </source>
</evidence>
<evidence type="ECO:0000256" key="5">
    <source>
        <dbReference type="PIRSR" id="PIRSR000077-4"/>
    </source>
</evidence>
<dbReference type="Gene3D" id="3.40.30.10">
    <property type="entry name" value="Glutaredoxin"/>
    <property type="match status" value="1"/>
</dbReference>
<dbReference type="InterPro" id="IPR036249">
    <property type="entry name" value="Thioredoxin-like_sf"/>
</dbReference>
<organism evidence="7 8">
    <name type="scientific">Uncinula necator</name>
    <name type="common">Grape powdery mildew</name>
    <dbReference type="NCBI Taxonomy" id="52586"/>
    <lineage>
        <taxon>Eukaryota</taxon>
        <taxon>Fungi</taxon>
        <taxon>Dikarya</taxon>
        <taxon>Ascomycota</taxon>
        <taxon>Pezizomycotina</taxon>
        <taxon>Leotiomycetes</taxon>
        <taxon>Erysiphales</taxon>
        <taxon>Erysiphaceae</taxon>
        <taxon>Erysiphe</taxon>
    </lineage>
</organism>
<feature type="site" description="Deprotonates C-terminal active site Cys" evidence="4">
    <location>
        <position position="25"/>
    </location>
</feature>
<feature type="disulfide bond" description="Redox-active" evidence="5">
    <location>
        <begin position="31"/>
        <end position="34"/>
    </location>
</feature>
<feature type="active site" description="Nucleophile" evidence="4">
    <location>
        <position position="34"/>
    </location>
</feature>
<dbReference type="Proteomes" id="UP000030854">
    <property type="component" value="Unassembled WGS sequence"/>
</dbReference>
<sequence>MVVHAIHSKAEFDDAINTHQIVVVDAYATWCGPCRIISPVFERLSETKPQAYFVKFDVDEVLDVTKELEIRAMPTFVFFRQGIKGNQITGANPVALENAITMAIELSAS</sequence>
<keyword evidence="2 5" id="KW-1015">Disulfide bond</keyword>
<gene>
    <name evidence="7" type="ORF">EV44_g1810</name>
</gene>
<feature type="site" description="Contributes to redox potential value" evidence="4">
    <location>
        <position position="32"/>
    </location>
</feature>
<evidence type="ECO:0000313" key="8">
    <source>
        <dbReference type="Proteomes" id="UP000030854"/>
    </source>
</evidence>
<evidence type="ECO:0000256" key="3">
    <source>
        <dbReference type="PIRNR" id="PIRNR000077"/>
    </source>
</evidence>
<keyword evidence="5" id="KW-0676">Redox-active center</keyword>
<evidence type="ECO:0000256" key="2">
    <source>
        <dbReference type="ARBA" id="ARBA00023157"/>
    </source>
</evidence>
<evidence type="ECO:0000256" key="4">
    <source>
        <dbReference type="PIRSR" id="PIRSR000077-1"/>
    </source>
</evidence>
<comment type="caution">
    <text evidence="7">The sequence shown here is derived from an EMBL/GenBank/DDBJ whole genome shotgun (WGS) entry which is preliminary data.</text>
</comment>
<reference evidence="7 8" key="1">
    <citation type="journal article" date="2014" name="BMC Genomics">
        <title>Adaptive genomic structural variation in the grape powdery mildew pathogen, Erysiphe necator.</title>
        <authorList>
            <person name="Jones L."/>
            <person name="Riaz S."/>
            <person name="Morales-Cruz A."/>
            <person name="Amrine K.C."/>
            <person name="McGuire B."/>
            <person name="Gubler W.D."/>
            <person name="Walker M.A."/>
            <person name="Cantu D."/>
        </authorList>
    </citation>
    <scope>NUCLEOTIDE SEQUENCE [LARGE SCALE GENOMIC DNA]</scope>
    <source>
        <strain evidence="8">c</strain>
    </source>
</reference>
<name>A0A0B1P5L0_UNCNE</name>
<accession>A0A0B1P5L0</accession>
<feature type="active site" description="Nucleophile" evidence="4">
    <location>
        <position position="31"/>
    </location>
</feature>
<protein>
    <recommendedName>
        <fullName evidence="3">Thioredoxin</fullName>
    </recommendedName>
</protein>
<dbReference type="PIRSF" id="PIRSF000077">
    <property type="entry name" value="Thioredoxin"/>
    <property type="match status" value="1"/>
</dbReference>
<dbReference type="CDD" id="cd02947">
    <property type="entry name" value="TRX_family"/>
    <property type="match status" value="1"/>
</dbReference>
<evidence type="ECO:0000259" key="6">
    <source>
        <dbReference type="PROSITE" id="PS51352"/>
    </source>
</evidence>
<dbReference type="InterPro" id="IPR013766">
    <property type="entry name" value="Thioredoxin_domain"/>
</dbReference>
<dbReference type="FunFam" id="3.40.30.10:FF:000245">
    <property type="entry name" value="Thioredoxin"/>
    <property type="match status" value="1"/>
</dbReference>
<evidence type="ECO:0000256" key="1">
    <source>
        <dbReference type="ARBA" id="ARBA00008987"/>
    </source>
</evidence>
<dbReference type="Pfam" id="PF00085">
    <property type="entry name" value="Thioredoxin"/>
    <property type="match status" value="1"/>
</dbReference>
<dbReference type="HOGENOM" id="CLU_090389_14_0_1"/>
<dbReference type="PRINTS" id="PR00421">
    <property type="entry name" value="THIOREDOXIN"/>
</dbReference>
<dbReference type="PROSITE" id="PS51352">
    <property type="entry name" value="THIOREDOXIN_2"/>
    <property type="match status" value="1"/>
</dbReference>
<dbReference type="STRING" id="52586.A0A0B1P5L0"/>
<feature type="site" description="Contributes to redox potential value" evidence="4">
    <location>
        <position position="33"/>
    </location>
</feature>
<dbReference type="GO" id="GO:0015035">
    <property type="term" value="F:protein-disulfide reductase activity"/>
    <property type="evidence" value="ECO:0007669"/>
    <property type="project" value="InterPro"/>
</dbReference>
<dbReference type="SUPFAM" id="SSF52833">
    <property type="entry name" value="Thioredoxin-like"/>
    <property type="match status" value="1"/>
</dbReference>
<keyword evidence="8" id="KW-1185">Reference proteome</keyword>
<dbReference type="OrthoDB" id="10263751at2759"/>
<dbReference type="OMA" id="WCIPSVF"/>
<proteinExistence type="inferred from homology"/>
<dbReference type="PANTHER" id="PTHR46115">
    <property type="entry name" value="THIOREDOXIN-LIKE PROTEIN 1"/>
    <property type="match status" value="1"/>
</dbReference>
<dbReference type="InterPro" id="IPR005746">
    <property type="entry name" value="Thioredoxin"/>
</dbReference>
<dbReference type="AlphaFoldDB" id="A0A0B1P5L0"/>
<feature type="domain" description="Thioredoxin" evidence="6">
    <location>
        <begin position="1"/>
        <end position="105"/>
    </location>
</feature>
<dbReference type="EMBL" id="JNVN01001939">
    <property type="protein sequence ID" value="KHJ32620.1"/>
    <property type="molecule type" value="Genomic_DNA"/>
</dbReference>
<comment type="similarity">
    <text evidence="1 3">Belongs to the thioredoxin family.</text>
</comment>